<reference evidence="6" key="2">
    <citation type="submission" date="2024-06" db="EMBL/GenBank/DDBJ databases">
        <title>Micromonospora mangrovi CCTCC AA 2012012 genome sequences.</title>
        <authorList>
            <person name="Gao J."/>
        </authorList>
    </citation>
    <scope>NUCLEOTIDE SEQUENCE</scope>
    <source>
        <strain evidence="6">CCTCC AA 2012012</strain>
    </source>
</reference>
<evidence type="ECO:0000259" key="4">
    <source>
        <dbReference type="Pfam" id="PF20270"/>
    </source>
</evidence>
<dbReference type="AlphaFoldDB" id="A0AAU8HFM3"/>
<protein>
    <submittedName>
        <fullName evidence="6">CATRA conflict system CASPASE/TPR repeat-associated protein</fullName>
    </submittedName>
</protein>
<proteinExistence type="predicted"/>
<feature type="transmembrane region" description="Helical" evidence="2">
    <location>
        <begin position="374"/>
        <end position="393"/>
    </location>
</feature>
<dbReference type="RefSeq" id="WP_350933676.1">
    <property type="nucleotide sequence ID" value="NZ_CP157762.1"/>
</dbReference>
<dbReference type="Pfam" id="PF20270">
    <property type="entry name" value="CATRA-C"/>
    <property type="match status" value="1"/>
</dbReference>
<dbReference type="Pfam" id="PF20269">
    <property type="entry name" value="CATRA-N"/>
    <property type="match status" value="1"/>
</dbReference>
<evidence type="ECO:0000259" key="3">
    <source>
        <dbReference type="Pfam" id="PF20269"/>
    </source>
</evidence>
<evidence type="ECO:0000256" key="1">
    <source>
        <dbReference type="SAM" id="MobiDB-lite"/>
    </source>
</evidence>
<organism evidence="6">
    <name type="scientific">Micromonospora sp. CCTCC AA 2012012</name>
    <dbReference type="NCBI Taxonomy" id="3111921"/>
    <lineage>
        <taxon>Bacteria</taxon>
        <taxon>Bacillati</taxon>
        <taxon>Actinomycetota</taxon>
        <taxon>Actinomycetes</taxon>
        <taxon>Micromonosporales</taxon>
        <taxon>Micromonosporaceae</taxon>
        <taxon>Micromonospora</taxon>
    </lineage>
</organism>
<feature type="transmembrane region" description="Helical" evidence="2">
    <location>
        <begin position="405"/>
        <end position="425"/>
    </location>
</feature>
<feature type="region of interest" description="Disordered" evidence="1">
    <location>
        <begin position="140"/>
        <end position="172"/>
    </location>
</feature>
<dbReference type="InterPro" id="IPR046923">
    <property type="entry name" value="CATRA-C"/>
</dbReference>
<keyword evidence="2" id="KW-1133">Transmembrane helix</keyword>
<accession>A0AAU8HFM3</accession>
<feature type="domain" description="CASPASE and TPR Repeat-Associated C-terminal" evidence="4">
    <location>
        <begin position="224"/>
        <end position="351"/>
    </location>
</feature>
<dbReference type="InterPro" id="IPR046922">
    <property type="entry name" value="CATRA-N"/>
</dbReference>
<evidence type="ECO:0000256" key="2">
    <source>
        <dbReference type="SAM" id="Phobius"/>
    </source>
</evidence>
<dbReference type="NCBIfam" id="NF038357">
    <property type="entry name" value="BN6_48550_fam"/>
    <property type="match status" value="1"/>
</dbReference>
<dbReference type="EMBL" id="CP157762">
    <property type="protein sequence ID" value="XBP93980.1"/>
    <property type="molecule type" value="Genomic_DNA"/>
</dbReference>
<sequence length="505" mass="55486">MTVLLRHPALVVHAFLPAARVLGPTDSPARRALDDIWARMRAAGYRDRMGSWPTELVLPAADDGQDTLTVLGAAAKPTVDGSRELLVYRVRGVIGVSTVDATRRERTSWADFDHGWLAELGHLDRTDLIDTVLVHSGLSPRRSVRSRPSEPPAESCRRLAGGPPDLGPGGPPRSCWHPTEGMTVWELPRDPGTPASRRLLAVAGADDEQILDEWLWTSSSPGLPPFTRYLIQAGKLRYHRAVLRRDLPRLRGTVQDVGRLCDRLDAMLHGADVPLERILEANRKLADLGTRQKGLIEQLSDVRAMTGTVEIIRRNLDAIVDQVSPTDHETADWTLDQLRAEERYLSAAQLKAAELGRLATSTVSTRLEERKANLTLFQTVALGSVLMALAAIQSLGYKVPLTGRLQAPTIFLLAAVALTLPWAVVRWLRGAPYHRRWAVVDVAFAALMGAAAAWFARSFIVWWCTAFRFRWDWSVAVTVGAATAGAAVGAGIALLRLRQLRKSST</sequence>
<reference evidence="5" key="1">
    <citation type="submission" date="2024-01" db="EMBL/GenBank/DDBJ databases">
        <title>The genome sequence of Micromonospora mangrovi CCTCC AA 2012012.</title>
        <authorList>
            <person name="Gao J."/>
        </authorList>
    </citation>
    <scope>NUCLEOTIDE SEQUENCE</scope>
    <source>
        <strain evidence="5">CCTCC AA 2012012</strain>
    </source>
</reference>
<gene>
    <name evidence="6" type="ORF">ABUL08_00770</name>
    <name evidence="5" type="ORF">VK199_00765</name>
</gene>
<feature type="transmembrane region" description="Helical" evidence="2">
    <location>
        <begin position="475"/>
        <end position="495"/>
    </location>
</feature>
<keyword evidence="2" id="KW-0472">Membrane</keyword>
<feature type="domain" description="CASPASE and TPR Repeat-Associated N-terminal" evidence="3">
    <location>
        <begin position="9"/>
        <end position="218"/>
    </location>
</feature>
<evidence type="ECO:0000313" key="5">
    <source>
        <dbReference type="EMBL" id="XBP93980.1"/>
    </source>
</evidence>
<dbReference type="EMBL" id="CP159342">
    <property type="protein sequence ID" value="XCH74679.1"/>
    <property type="molecule type" value="Genomic_DNA"/>
</dbReference>
<name>A0AAU8HFM3_9ACTN</name>
<feature type="transmembrane region" description="Helical" evidence="2">
    <location>
        <begin position="437"/>
        <end position="463"/>
    </location>
</feature>
<evidence type="ECO:0000313" key="6">
    <source>
        <dbReference type="EMBL" id="XCH74679.1"/>
    </source>
</evidence>
<keyword evidence="2" id="KW-0812">Transmembrane</keyword>